<feature type="domain" description="LysM" evidence="1">
    <location>
        <begin position="137"/>
        <end position="180"/>
    </location>
</feature>
<proteinExistence type="predicted"/>
<reference evidence="2 3" key="1">
    <citation type="submission" date="2018-03" db="EMBL/GenBank/DDBJ databases">
        <title>Genome sequence of Moorella stamsii DSM 26217.</title>
        <authorList>
            <person name="Poehlein A."/>
            <person name="Daniel R."/>
        </authorList>
    </citation>
    <scope>NUCLEOTIDE SEQUENCE [LARGE SCALE GENOMIC DNA]</scope>
    <source>
        <strain evidence="3">DSM 26217</strain>
    </source>
</reference>
<dbReference type="GO" id="GO:0016787">
    <property type="term" value="F:hydrolase activity"/>
    <property type="evidence" value="ECO:0007669"/>
    <property type="project" value="UniProtKB-KW"/>
</dbReference>
<comment type="caution">
    <text evidence="2">The sequence shown here is derived from an EMBL/GenBank/DDBJ whole genome shotgun (WGS) entry which is preliminary data.</text>
</comment>
<dbReference type="PANTHER" id="PTHR33734">
    <property type="entry name" value="LYSM DOMAIN-CONTAINING GPI-ANCHORED PROTEIN 2"/>
    <property type="match status" value="1"/>
</dbReference>
<dbReference type="SUPFAM" id="SSF54106">
    <property type="entry name" value="LysM domain"/>
    <property type="match status" value="4"/>
</dbReference>
<evidence type="ECO:0000259" key="1">
    <source>
        <dbReference type="PROSITE" id="PS51782"/>
    </source>
</evidence>
<dbReference type="EC" id="3.4.19.11" evidence="2"/>
<feature type="domain" description="LysM" evidence="1">
    <location>
        <begin position="86"/>
        <end position="129"/>
    </location>
</feature>
<dbReference type="PANTHER" id="PTHR33734:SF22">
    <property type="entry name" value="MEMBRANE-BOUND LYTIC MUREIN TRANSGLYCOSYLASE D"/>
    <property type="match status" value="1"/>
</dbReference>
<organism evidence="2 3">
    <name type="scientific">Neomoorella stamsii</name>
    <dbReference type="NCBI Taxonomy" id="1266720"/>
    <lineage>
        <taxon>Bacteria</taxon>
        <taxon>Bacillati</taxon>
        <taxon>Bacillota</taxon>
        <taxon>Clostridia</taxon>
        <taxon>Neomoorellales</taxon>
        <taxon>Neomoorellaceae</taxon>
        <taxon>Neomoorella</taxon>
    </lineage>
</organism>
<evidence type="ECO:0000313" key="2">
    <source>
        <dbReference type="EMBL" id="PRR72936.1"/>
    </source>
</evidence>
<sequence length="394" mass="43463">MRVWRFWGVVFFLTAILLWGAPPAAWAGTGSGIILYQVRQGDSLWLLAQRYGATVAAIQQLNKLPGDALVPGQVLYLPVTLQDSNYKYTVQRGDTLYLISLRTGRSIAAIQAASNLAGDTLYPGQTLLIPLARSGATIYQVQPGDNLYLIARRFNLTVTELSRFNNLPSDLIMVGQVMEIPPAPAPQPQPVEPELPVYRVVAGDTLSTIAQRFNTTVRAIYDTNRLNSDILMPGQPLYIPVSRTEPVPVAGPRGKQKPGYGEFLDWEWARWIYNVGAVATITDLDSGLSFRVRHLGGSNHADSEPLTAADTATMKQIFNGRWSWDTRAILLKVGDRVLAASMAGMPHSVETILDNDFPGHFDVYFWNSRSHNTNEIQPQHQANVLRAAGLEQAP</sequence>
<accession>A0A9X7P6E8</accession>
<dbReference type="InterPro" id="IPR018392">
    <property type="entry name" value="LysM"/>
</dbReference>
<evidence type="ECO:0000313" key="3">
    <source>
        <dbReference type="Proteomes" id="UP000239430"/>
    </source>
</evidence>
<dbReference type="Pfam" id="PF01476">
    <property type="entry name" value="LysM"/>
    <property type="match status" value="4"/>
</dbReference>
<feature type="domain" description="LysM" evidence="1">
    <location>
        <begin position="34"/>
        <end position="77"/>
    </location>
</feature>
<dbReference type="InterPro" id="IPR036779">
    <property type="entry name" value="LysM_dom_sf"/>
</dbReference>
<dbReference type="PROSITE" id="PS51782">
    <property type="entry name" value="LYSM"/>
    <property type="match status" value="4"/>
</dbReference>
<keyword evidence="3" id="KW-1185">Reference proteome</keyword>
<dbReference type="SMART" id="SM00257">
    <property type="entry name" value="LysM"/>
    <property type="match status" value="4"/>
</dbReference>
<dbReference type="EMBL" id="PVXL01000043">
    <property type="protein sequence ID" value="PRR72936.1"/>
    <property type="molecule type" value="Genomic_DNA"/>
</dbReference>
<gene>
    <name evidence="2" type="primary">cwlS</name>
    <name evidence="2" type="ORF">MOST_14800</name>
</gene>
<dbReference type="GO" id="GO:0008932">
    <property type="term" value="F:lytic endotransglycosylase activity"/>
    <property type="evidence" value="ECO:0007669"/>
    <property type="project" value="TreeGrafter"/>
</dbReference>
<name>A0A9X7P6E8_9FIRM</name>
<feature type="domain" description="LysM" evidence="1">
    <location>
        <begin position="196"/>
        <end position="239"/>
    </location>
</feature>
<dbReference type="Gene3D" id="3.10.350.10">
    <property type="entry name" value="LysM domain"/>
    <property type="match status" value="4"/>
</dbReference>
<dbReference type="AlphaFoldDB" id="A0A9X7P6E8"/>
<protein>
    <submittedName>
        <fullName evidence="2">D-gamma-glutamyl-meso-diaminopimelic acid endopeptidase CwlS</fullName>
        <ecNumber evidence="2">3.4.19.11</ecNumber>
    </submittedName>
</protein>
<dbReference type="CDD" id="cd00118">
    <property type="entry name" value="LysM"/>
    <property type="match status" value="4"/>
</dbReference>
<dbReference type="Proteomes" id="UP000239430">
    <property type="component" value="Unassembled WGS sequence"/>
</dbReference>
<dbReference type="RefSeq" id="WP_054936763.1">
    <property type="nucleotide sequence ID" value="NZ_PVXL01000043.1"/>
</dbReference>
<keyword evidence="2" id="KW-0378">Hydrolase</keyword>